<accession>A0A1M6VUI9</accession>
<name>A0A1M6VUI9_9FIRM</name>
<dbReference type="STRING" id="1121421.SAMN02745123_03359"/>
<evidence type="ECO:0000313" key="1">
    <source>
        <dbReference type="EMBL" id="SHK85091.1"/>
    </source>
</evidence>
<dbReference type="Proteomes" id="UP000183997">
    <property type="component" value="Unassembled WGS sequence"/>
</dbReference>
<keyword evidence="2" id="KW-1185">Reference proteome</keyword>
<protein>
    <submittedName>
        <fullName evidence="1">Uncharacterized protein</fullName>
    </submittedName>
</protein>
<organism evidence="1 2">
    <name type="scientific">Desulforamulus aeronauticus DSM 10349</name>
    <dbReference type="NCBI Taxonomy" id="1121421"/>
    <lineage>
        <taxon>Bacteria</taxon>
        <taxon>Bacillati</taxon>
        <taxon>Bacillota</taxon>
        <taxon>Clostridia</taxon>
        <taxon>Eubacteriales</taxon>
        <taxon>Peptococcaceae</taxon>
        <taxon>Desulforamulus</taxon>
    </lineage>
</organism>
<reference evidence="2" key="1">
    <citation type="submission" date="2016-11" db="EMBL/GenBank/DDBJ databases">
        <authorList>
            <person name="Varghese N."/>
            <person name="Submissions S."/>
        </authorList>
    </citation>
    <scope>NUCLEOTIDE SEQUENCE [LARGE SCALE GENOMIC DNA]</scope>
    <source>
        <strain evidence="2">DSM 10349</strain>
    </source>
</reference>
<dbReference type="RefSeq" id="WP_238456855.1">
    <property type="nucleotide sequence ID" value="NZ_FRAR01000026.1"/>
</dbReference>
<sequence length="65" mass="7456">MVFDIICYRLKGHLNYQCEIVAAGKSIEDAVDNWQNVVDSHRVTGFTSQEAANDYVRKNYENDSN</sequence>
<gene>
    <name evidence="1" type="ORF">SAMN02745123_03359</name>
</gene>
<evidence type="ECO:0000313" key="2">
    <source>
        <dbReference type="Proteomes" id="UP000183997"/>
    </source>
</evidence>
<proteinExistence type="predicted"/>
<dbReference type="AlphaFoldDB" id="A0A1M6VUI9"/>
<dbReference type="EMBL" id="FRAR01000026">
    <property type="protein sequence ID" value="SHK85091.1"/>
    <property type="molecule type" value="Genomic_DNA"/>
</dbReference>